<proteinExistence type="predicted"/>
<dbReference type="InterPro" id="IPR001611">
    <property type="entry name" value="Leu-rich_rpt"/>
</dbReference>
<evidence type="ECO:0000256" key="1">
    <source>
        <dbReference type="ARBA" id="ARBA00022614"/>
    </source>
</evidence>
<dbReference type="InterPro" id="IPR050333">
    <property type="entry name" value="SLRP"/>
</dbReference>
<keyword evidence="6" id="KW-1185">Reference proteome</keyword>
<keyword evidence="2" id="KW-0677">Repeat</keyword>
<gene>
    <name evidence="5" type="ORF">J1605_014094</name>
</gene>
<dbReference type="SUPFAM" id="SSF52058">
    <property type="entry name" value="L domain-like"/>
    <property type="match status" value="1"/>
</dbReference>
<dbReference type="Proteomes" id="UP001159641">
    <property type="component" value="Unassembled WGS sequence"/>
</dbReference>
<dbReference type="Pfam" id="PF13855">
    <property type="entry name" value="LRR_8"/>
    <property type="match status" value="1"/>
</dbReference>
<dbReference type="PANTHER" id="PTHR45712:SF2">
    <property type="entry name" value="ASPORIN"/>
    <property type="match status" value="1"/>
</dbReference>
<feature type="region of interest" description="Disordered" evidence="3">
    <location>
        <begin position="153"/>
        <end position="176"/>
    </location>
</feature>
<feature type="chain" id="PRO_5044194173" description="Asporin" evidence="4">
    <location>
        <begin position="16"/>
        <end position="176"/>
    </location>
</feature>
<dbReference type="GO" id="GO:0005615">
    <property type="term" value="C:extracellular space"/>
    <property type="evidence" value="ECO:0007669"/>
    <property type="project" value="TreeGrafter"/>
</dbReference>
<evidence type="ECO:0000256" key="3">
    <source>
        <dbReference type="SAM" id="MobiDB-lite"/>
    </source>
</evidence>
<evidence type="ECO:0000313" key="5">
    <source>
        <dbReference type="EMBL" id="KAJ8777896.1"/>
    </source>
</evidence>
<reference evidence="5 6" key="1">
    <citation type="submission" date="2022-11" db="EMBL/GenBank/DDBJ databases">
        <title>Whole genome sequence of Eschrichtius robustus ER-17-0199.</title>
        <authorList>
            <person name="Bruniche-Olsen A."/>
            <person name="Black A.N."/>
            <person name="Fields C.J."/>
            <person name="Walden K."/>
            <person name="Dewoody J.A."/>
        </authorList>
    </citation>
    <scope>NUCLEOTIDE SEQUENCE [LARGE SCALE GENOMIC DNA]</scope>
    <source>
        <strain evidence="5">ER-17-0199</strain>
        <tissue evidence="5">Blubber</tissue>
    </source>
</reference>
<evidence type="ECO:0000256" key="4">
    <source>
        <dbReference type="SAM" id="SignalP"/>
    </source>
</evidence>
<protein>
    <recommendedName>
        <fullName evidence="7">Asporin</fullName>
    </recommendedName>
</protein>
<sequence>MKEYVLLVFLTLCSAKPLLHPSYLTLKNMMLKDMEDEGLSSVPSNIPFDTRMVDLQNNKIMEIKENDFKGLISLYALILNNNKLTKIHPKAFLTTKKLRRLYLSHNQLSEIPLNLPKSLAELRIHDNKVKKIQKETFKGMNSLHVLGENSVEKKEEEAQGQRPFSQPCSSGSGWGL</sequence>
<comment type="caution">
    <text evidence="5">The sequence shown here is derived from an EMBL/GenBank/DDBJ whole genome shotgun (WGS) entry which is preliminary data.</text>
</comment>
<dbReference type="SMART" id="SM00369">
    <property type="entry name" value="LRR_TYP"/>
    <property type="match status" value="2"/>
</dbReference>
<accession>A0AB34GD83</accession>
<dbReference type="Gene3D" id="3.80.10.10">
    <property type="entry name" value="Ribonuclease Inhibitor"/>
    <property type="match status" value="1"/>
</dbReference>
<dbReference type="InterPro" id="IPR003591">
    <property type="entry name" value="Leu-rich_rpt_typical-subtyp"/>
</dbReference>
<dbReference type="InterPro" id="IPR032675">
    <property type="entry name" value="LRR_dom_sf"/>
</dbReference>
<dbReference type="PROSITE" id="PS51450">
    <property type="entry name" value="LRR"/>
    <property type="match status" value="2"/>
</dbReference>
<evidence type="ECO:0000256" key="2">
    <source>
        <dbReference type="ARBA" id="ARBA00022737"/>
    </source>
</evidence>
<keyword evidence="1" id="KW-0433">Leucine-rich repeat</keyword>
<keyword evidence="4" id="KW-0732">Signal</keyword>
<feature type="signal peptide" evidence="4">
    <location>
        <begin position="1"/>
        <end position="15"/>
    </location>
</feature>
<feature type="compositionally biased region" description="Polar residues" evidence="3">
    <location>
        <begin position="162"/>
        <end position="176"/>
    </location>
</feature>
<organism evidence="5 6">
    <name type="scientific">Eschrichtius robustus</name>
    <name type="common">California gray whale</name>
    <name type="synonym">Eschrichtius gibbosus</name>
    <dbReference type="NCBI Taxonomy" id="9764"/>
    <lineage>
        <taxon>Eukaryota</taxon>
        <taxon>Metazoa</taxon>
        <taxon>Chordata</taxon>
        <taxon>Craniata</taxon>
        <taxon>Vertebrata</taxon>
        <taxon>Euteleostomi</taxon>
        <taxon>Mammalia</taxon>
        <taxon>Eutheria</taxon>
        <taxon>Laurasiatheria</taxon>
        <taxon>Artiodactyla</taxon>
        <taxon>Whippomorpha</taxon>
        <taxon>Cetacea</taxon>
        <taxon>Mysticeti</taxon>
        <taxon>Eschrichtiidae</taxon>
        <taxon>Eschrichtius</taxon>
    </lineage>
</organism>
<evidence type="ECO:0008006" key="7">
    <source>
        <dbReference type="Google" id="ProtNLM"/>
    </source>
</evidence>
<evidence type="ECO:0000313" key="6">
    <source>
        <dbReference type="Proteomes" id="UP001159641"/>
    </source>
</evidence>
<dbReference type="EMBL" id="JAIQCJ010002282">
    <property type="protein sequence ID" value="KAJ8777896.1"/>
    <property type="molecule type" value="Genomic_DNA"/>
</dbReference>
<dbReference type="PANTHER" id="PTHR45712">
    <property type="entry name" value="AGAP008170-PA"/>
    <property type="match status" value="1"/>
</dbReference>
<dbReference type="AlphaFoldDB" id="A0AB34GD83"/>
<name>A0AB34GD83_ESCRO</name>